<evidence type="ECO:0000313" key="3">
    <source>
        <dbReference type="Proteomes" id="UP000024404"/>
    </source>
</evidence>
<name>A0A8R1Y394_ONCVO</name>
<dbReference type="EMBL" id="CMVM020000261">
    <property type="status" value="NOT_ANNOTATED_CDS"/>
    <property type="molecule type" value="Genomic_DNA"/>
</dbReference>
<sequence>MPKTLNEIKKLSAYSSDFEKAISFIKITQEYTVGVVKAIEKLINASTLKNTKPNDLERLAQVAQKYMPYFVSGSFYEALQATANVCFSIAKKEREIQMEAFQRVVIPMKSWIQEDYPRLMKDIKKCYILKDKMDRSVASAEARKTPERLTKAQEAKMKHQLFFERVENEVMRYKAVHRHHMQCLKVLMVKNYQFERKAKNEFFAAFTKCEAEINASIVAQKESPKYTTVEELEKSKESKKENEKELEMKTSQKASKKLDKSKQQQKISMKQQKVNEEKADVKSDKPEEQKPKPEEQKQKPEGQKQKPEGQVASTKLAEPVKQTSNRMENIEVDNKKTKEINLKSKGEETGKKSDMKSKGGESGKRSTGDKPNKDVIKSTSY</sequence>
<keyword evidence="3" id="KW-1185">Reference proteome</keyword>
<feature type="region of interest" description="Disordered" evidence="1">
    <location>
        <begin position="225"/>
        <end position="381"/>
    </location>
</feature>
<dbReference type="EnsemblMetazoa" id="OVOC9311.1">
    <property type="protein sequence ID" value="OVOC9311.1"/>
    <property type="gene ID" value="WBGene00246120"/>
</dbReference>
<accession>A0A8R1Y394</accession>
<dbReference type="AlphaFoldDB" id="A0A8R1Y394"/>
<dbReference type="SUPFAM" id="SSF103657">
    <property type="entry name" value="BAR/IMD domain-like"/>
    <property type="match status" value="1"/>
</dbReference>
<dbReference type="OMA" id="AQKYMPY"/>
<reference evidence="3" key="1">
    <citation type="submission" date="2013-10" db="EMBL/GenBank/DDBJ databases">
        <title>Genome sequencing of Onchocerca volvulus.</title>
        <authorList>
            <person name="Cotton J."/>
            <person name="Tsai J."/>
            <person name="Stanley E."/>
            <person name="Tracey A."/>
            <person name="Holroyd N."/>
            <person name="Lustigman S."/>
            <person name="Berriman M."/>
        </authorList>
    </citation>
    <scope>NUCLEOTIDE SEQUENCE</scope>
</reference>
<feature type="compositionally biased region" description="Basic and acidic residues" evidence="1">
    <location>
        <begin position="328"/>
        <end position="381"/>
    </location>
</feature>
<proteinExistence type="predicted"/>
<feature type="compositionally biased region" description="Basic and acidic residues" evidence="1">
    <location>
        <begin position="231"/>
        <end position="262"/>
    </location>
</feature>
<dbReference type="InterPro" id="IPR027267">
    <property type="entry name" value="AH/BAR_dom_sf"/>
</dbReference>
<organism evidence="2 3">
    <name type="scientific">Onchocerca volvulus</name>
    <dbReference type="NCBI Taxonomy" id="6282"/>
    <lineage>
        <taxon>Eukaryota</taxon>
        <taxon>Metazoa</taxon>
        <taxon>Ecdysozoa</taxon>
        <taxon>Nematoda</taxon>
        <taxon>Chromadorea</taxon>
        <taxon>Rhabditida</taxon>
        <taxon>Spirurina</taxon>
        <taxon>Spiruromorpha</taxon>
        <taxon>Filarioidea</taxon>
        <taxon>Onchocercidae</taxon>
        <taxon>Onchocerca</taxon>
    </lineage>
</organism>
<reference evidence="2" key="2">
    <citation type="submission" date="2022-06" db="UniProtKB">
        <authorList>
            <consortium name="EnsemblMetazoa"/>
        </authorList>
    </citation>
    <scope>IDENTIFICATION</scope>
</reference>
<evidence type="ECO:0000313" key="2">
    <source>
        <dbReference type="EnsemblMetazoa" id="OVOC9311.1"/>
    </source>
</evidence>
<dbReference type="Proteomes" id="UP000024404">
    <property type="component" value="Unassembled WGS sequence"/>
</dbReference>
<evidence type="ECO:0000256" key="1">
    <source>
        <dbReference type="SAM" id="MobiDB-lite"/>
    </source>
</evidence>
<evidence type="ECO:0008006" key="4">
    <source>
        <dbReference type="Google" id="ProtNLM"/>
    </source>
</evidence>
<feature type="compositionally biased region" description="Basic and acidic residues" evidence="1">
    <location>
        <begin position="273"/>
        <end position="307"/>
    </location>
</feature>
<dbReference type="Gene3D" id="1.20.1270.60">
    <property type="entry name" value="Arfaptin homology (AH) domain/BAR domain"/>
    <property type="match status" value="1"/>
</dbReference>
<protein>
    <recommendedName>
        <fullName evidence="4">BAR domain-containing protein</fullName>
    </recommendedName>
</protein>